<dbReference type="RefSeq" id="XP_033651868.1">
    <property type="nucleotide sequence ID" value="XM_033799874.1"/>
</dbReference>
<feature type="region of interest" description="Disordered" evidence="1">
    <location>
        <begin position="232"/>
        <end position="326"/>
    </location>
</feature>
<evidence type="ECO:0000313" key="3">
    <source>
        <dbReference type="Proteomes" id="UP000800097"/>
    </source>
</evidence>
<accession>A0A6A6JGI4</accession>
<sequence>MDPEQRSTSILSSNASPKVACGYNSAGQRLGRLIPASAQHDTILIACVLKDDIPERTLSILEPAPLVAALVSTETIFTDALARHSARSANNDDDCVLDFSKTLGPVLRDLHIMRYARTTAFLFPPYYRGVRFRNQVKFTAHVMWIVAKHVHKRIAGRCDHVFAKVLVCKLIARLVSNRQLCILRKFQRKEASESAVYWRGLRGGAGTPPRHEAEPEGISSSRYLPREHHNHIEPHRLQGPPQQPHQRGAPKVPRVPLQNGRVHYPQAQFSRKVPQHPPRQPSGRPPPPHNGIHHSQDSYGPQRRVHFQEQRRTDSLHPARQQPRNLLEGQGRAGLVEQRGASHALHPLPPSLSDAVYRGQQQDQGRFTGRSQHLSQHEQLVRRLPQQRPSQQRPTQQRTPQQHPPEQRPQQRGPQSQNPPQGPPRQRLPQQHFPQQRSERRFSRAQRPFPQLSPPVSGRYPQPQSASQGVTRPAFAPAASAEDFSKEFQTRAPTWRLDAGSEDIFASYEGLSSDEPSTPKPPDDSRTGFRKRLRALERKIAGDEKQYKGLQEF</sequence>
<gene>
    <name evidence="2" type="ORF">EI97DRAFT_444091</name>
</gene>
<feature type="compositionally biased region" description="Basic and acidic residues" evidence="1">
    <location>
        <begin position="306"/>
        <end position="317"/>
    </location>
</feature>
<protein>
    <submittedName>
        <fullName evidence="2">Uncharacterized protein</fullName>
    </submittedName>
</protein>
<dbReference type="GeneID" id="54553049"/>
<evidence type="ECO:0000313" key="2">
    <source>
        <dbReference type="EMBL" id="KAF2274329.1"/>
    </source>
</evidence>
<feature type="compositionally biased region" description="Low complexity" evidence="1">
    <location>
        <begin position="408"/>
        <end position="432"/>
    </location>
</feature>
<reference evidence="2" key="1">
    <citation type="journal article" date="2020" name="Stud. Mycol.">
        <title>101 Dothideomycetes genomes: a test case for predicting lifestyles and emergence of pathogens.</title>
        <authorList>
            <person name="Haridas S."/>
            <person name="Albert R."/>
            <person name="Binder M."/>
            <person name="Bloem J."/>
            <person name="Labutti K."/>
            <person name="Salamov A."/>
            <person name="Andreopoulos B."/>
            <person name="Baker S."/>
            <person name="Barry K."/>
            <person name="Bills G."/>
            <person name="Bluhm B."/>
            <person name="Cannon C."/>
            <person name="Castanera R."/>
            <person name="Culley D."/>
            <person name="Daum C."/>
            <person name="Ezra D."/>
            <person name="Gonzalez J."/>
            <person name="Henrissat B."/>
            <person name="Kuo A."/>
            <person name="Liang C."/>
            <person name="Lipzen A."/>
            <person name="Lutzoni F."/>
            <person name="Magnuson J."/>
            <person name="Mondo S."/>
            <person name="Nolan M."/>
            <person name="Ohm R."/>
            <person name="Pangilinan J."/>
            <person name="Park H.-J."/>
            <person name="Ramirez L."/>
            <person name="Alfaro M."/>
            <person name="Sun H."/>
            <person name="Tritt A."/>
            <person name="Yoshinaga Y."/>
            <person name="Zwiers L.-H."/>
            <person name="Turgeon B."/>
            <person name="Goodwin S."/>
            <person name="Spatafora J."/>
            <person name="Crous P."/>
            <person name="Grigoriev I."/>
        </authorList>
    </citation>
    <scope>NUCLEOTIDE SEQUENCE</scope>
    <source>
        <strain evidence="2">CBS 379.55</strain>
    </source>
</reference>
<dbReference type="EMBL" id="ML986503">
    <property type="protein sequence ID" value="KAF2274329.1"/>
    <property type="molecule type" value="Genomic_DNA"/>
</dbReference>
<dbReference type="AlphaFoldDB" id="A0A6A6JGI4"/>
<feature type="region of interest" description="Disordered" evidence="1">
    <location>
        <begin position="344"/>
        <end position="553"/>
    </location>
</feature>
<organism evidence="2 3">
    <name type="scientific">Westerdykella ornata</name>
    <dbReference type="NCBI Taxonomy" id="318751"/>
    <lineage>
        <taxon>Eukaryota</taxon>
        <taxon>Fungi</taxon>
        <taxon>Dikarya</taxon>
        <taxon>Ascomycota</taxon>
        <taxon>Pezizomycotina</taxon>
        <taxon>Dothideomycetes</taxon>
        <taxon>Pleosporomycetidae</taxon>
        <taxon>Pleosporales</taxon>
        <taxon>Sporormiaceae</taxon>
        <taxon>Westerdykella</taxon>
    </lineage>
</organism>
<feature type="compositionally biased region" description="Pro residues" evidence="1">
    <location>
        <begin position="275"/>
        <end position="289"/>
    </location>
</feature>
<feature type="compositionally biased region" description="Basic and acidic residues" evidence="1">
    <location>
        <begin position="534"/>
        <end position="547"/>
    </location>
</feature>
<feature type="compositionally biased region" description="Polar residues" evidence="1">
    <location>
        <begin position="359"/>
        <end position="374"/>
    </location>
</feature>
<name>A0A6A6JGI4_WESOR</name>
<keyword evidence="3" id="KW-1185">Reference proteome</keyword>
<dbReference type="Proteomes" id="UP000800097">
    <property type="component" value="Unassembled WGS sequence"/>
</dbReference>
<feature type="compositionally biased region" description="Low complexity" evidence="1">
    <location>
        <begin position="382"/>
        <end position="401"/>
    </location>
</feature>
<evidence type="ECO:0000256" key="1">
    <source>
        <dbReference type="SAM" id="MobiDB-lite"/>
    </source>
</evidence>
<proteinExistence type="predicted"/>